<keyword evidence="4" id="KW-1185">Reference proteome</keyword>
<dbReference type="InterPro" id="IPR001810">
    <property type="entry name" value="F-box_dom"/>
</dbReference>
<accession>A0A1Y2HGC6</accession>
<reference evidence="3 4" key="1">
    <citation type="submission" date="2016-07" db="EMBL/GenBank/DDBJ databases">
        <title>Pervasive Adenine N6-methylation of Active Genes in Fungi.</title>
        <authorList>
            <consortium name="DOE Joint Genome Institute"/>
            <person name="Mondo S.J."/>
            <person name="Dannebaum R.O."/>
            <person name="Kuo R.C."/>
            <person name="Labutti K."/>
            <person name="Haridas S."/>
            <person name="Kuo A."/>
            <person name="Salamov A."/>
            <person name="Ahrendt S.R."/>
            <person name="Lipzen A."/>
            <person name="Sullivan W."/>
            <person name="Andreopoulos W.B."/>
            <person name="Clum A."/>
            <person name="Lindquist E."/>
            <person name="Daum C."/>
            <person name="Ramamoorthy G.K."/>
            <person name="Gryganskyi A."/>
            <person name="Culley D."/>
            <person name="Magnuson J.K."/>
            <person name="James T.Y."/>
            <person name="O'Malley M.A."/>
            <person name="Stajich J.E."/>
            <person name="Spatafora J.W."/>
            <person name="Visel A."/>
            <person name="Grigoriev I.V."/>
        </authorList>
    </citation>
    <scope>NUCLEOTIDE SEQUENCE [LARGE SCALE GENOMIC DNA]</scope>
    <source>
        <strain evidence="3 4">PL171</strain>
    </source>
</reference>
<organism evidence="3 4">
    <name type="scientific">Catenaria anguillulae PL171</name>
    <dbReference type="NCBI Taxonomy" id="765915"/>
    <lineage>
        <taxon>Eukaryota</taxon>
        <taxon>Fungi</taxon>
        <taxon>Fungi incertae sedis</taxon>
        <taxon>Blastocladiomycota</taxon>
        <taxon>Blastocladiomycetes</taxon>
        <taxon>Blastocladiales</taxon>
        <taxon>Catenariaceae</taxon>
        <taxon>Catenaria</taxon>
    </lineage>
</organism>
<dbReference type="AlphaFoldDB" id="A0A1Y2HGC6"/>
<dbReference type="OrthoDB" id="10645115at2759"/>
<evidence type="ECO:0000313" key="3">
    <source>
        <dbReference type="EMBL" id="ORZ33648.1"/>
    </source>
</evidence>
<evidence type="ECO:0000259" key="2">
    <source>
        <dbReference type="PROSITE" id="PS50181"/>
    </source>
</evidence>
<name>A0A1Y2HGC6_9FUNG</name>
<dbReference type="Pfam" id="PF12937">
    <property type="entry name" value="F-box-like"/>
    <property type="match status" value="1"/>
</dbReference>
<dbReference type="SUPFAM" id="SSF81383">
    <property type="entry name" value="F-box domain"/>
    <property type="match status" value="1"/>
</dbReference>
<protein>
    <recommendedName>
        <fullName evidence="2">F-box domain-containing protein</fullName>
    </recommendedName>
</protein>
<evidence type="ECO:0000313" key="4">
    <source>
        <dbReference type="Proteomes" id="UP000193411"/>
    </source>
</evidence>
<evidence type="ECO:0000256" key="1">
    <source>
        <dbReference type="SAM" id="MobiDB-lite"/>
    </source>
</evidence>
<dbReference type="InterPro" id="IPR036047">
    <property type="entry name" value="F-box-like_dom_sf"/>
</dbReference>
<sequence length="270" mass="28986">IFQSQCKSSDSKPTTASLSTSTCMTPPIPPYAKRPSTDWYGSTAAAGVATTNATACRLVALPDDILVAFLFALPIPDMLRFAATCRDIHKLTLDPEFWRMLTINAGLDVDNHGVGHSSDGEETPIAIPNTVAAYKSKLVDAIRTRVPAYNSFHGAWMGGESPHISPRPDPDAIHGQALGVNVWWLEVCLHAPTSFLIEFDLFLTDFLTNIPCNRLAPHSSFPTAPGISSCAPNLHATPTSKTSTGSLKLCPLLQTILPARPNSSLSKHGK</sequence>
<dbReference type="PROSITE" id="PS50181">
    <property type="entry name" value="FBOX"/>
    <property type="match status" value="1"/>
</dbReference>
<dbReference type="Gene3D" id="1.20.1280.50">
    <property type="match status" value="1"/>
</dbReference>
<feature type="domain" description="F-box" evidence="2">
    <location>
        <begin position="55"/>
        <end position="101"/>
    </location>
</feature>
<comment type="caution">
    <text evidence="3">The sequence shown here is derived from an EMBL/GenBank/DDBJ whole genome shotgun (WGS) entry which is preliminary data.</text>
</comment>
<dbReference type="Proteomes" id="UP000193411">
    <property type="component" value="Unassembled WGS sequence"/>
</dbReference>
<feature type="non-terminal residue" evidence="3">
    <location>
        <position position="1"/>
    </location>
</feature>
<dbReference type="EMBL" id="MCFL01000034">
    <property type="protein sequence ID" value="ORZ33648.1"/>
    <property type="molecule type" value="Genomic_DNA"/>
</dbReference>
<proteinExistence type="predicted"/>
<gene>
    <name evidence="3" type="ORF">BCR44DRAFT_194800</name>
</gene>
<feature type="region of interest" description="Disordered" evidence="1">
    <location>
        <begin position="1"/>
        <end position="21"/>
    </location>
</feature>